<gene>
    <name evidence="2" type="ORF">CDAR_266021</name>
</gene>
<protein>
    <recommendedName>
        <fullName evidence="4">Transmembrane protein</fullName>
    </recommendedName>
</protein>
<evidence type="ECO:0000313" key="3">
    <source>
        <dbReference type="Proteomes" id="UP001054837"/>
    </source>
</evidence>
<dbReference type="AlphaFoldDB" id="A0AAV4QS36"/>
<sequence length="106" mass="12100">MYIVFKGKGTEIYTSSLELAVAIMATIAMTFSAETVQLKANEIRVSFLSLKCYKCSTVVNGKWAKLFEDRNVLSLTAWRMFTIRRSILLSLFAWPFVYGLILVNFL</sequence>
<accession>A0AAV4QS36</accession>
<keyword evidence="1" id="KW-0812">Transmembrane</keyword>
<comment type="caution">
    <text evidence="2">The sequence shown here is derived from an EMBL/GenBank/DDBJ whole genome shotgun (WGS) entry which is preliminary data.</text>
</comment>
<dbReference type="EMBL" id="BPLQ01005017">
    <property type="protein sequence ID" value="GIY12300.1"/>
    <property type="molecule type" value="Genomic_DNA"/>
</dbReference>
<keyword evidence="3" id="KW-1185">Reference proteome</keyword>
<name>A0AAV4QS36_9ARAC</name>
<keyword evidence="1" id="KW-1133">Transmembrane helix</keyword>
<evidence type="ECO:0000256" key="1">
    <source>
        <dbReference type="SAM" id="Phobius"/>
    </source>
</evidence>
<evidence type="ECO:0008006" key="4">
    <source>
        <dbReference type="Google" id="ProtNLM"/>
    </source>
</evidence>
<keyword evidence="1" id="KW-0472">Membrane</keyword>
<evidence type="ECO:0000313" key="2">
    <source>
        <dbReference type="EMBL" id="GIY12300.1"/>
    </source>
</evidence>
<reference evidence="2 3" key="1">
    <citation type="submission" date="2021-06" db="EMBL/GenBank/DDBJ databases">
        <title>Caerostris darwini draft genome.</title>
        <authorList>
            <person name="Kono N."/>
            <person name="Arakawa K."/>
        </authorList>
    </citation>
    <scope>NUCLEOTIDE SEQUENCE [LARGE SCALE GENOMIC DNA]</scope>
</reference>
<dbReference type="Proteomes" id="UP001054837">
    <property type="component" value="Unassembled WGS sequence"/>
</dbReference>
<organism evidence="2 3">
    <name type="scientific">Caerostris darwini</name>
    <dbReference type="NCBI Taxonomy" id="1538125"/>
    <lineage>
        <taxon>Eukaryota</taxon>
        <taxon>Metazoa</taxon>
        <taxon>Ecdysozoa</taxon>
        <taxon>Arthropoda</taxon>
        <taxon>Chelicerata</taxon>
        <taxon>Arachnida</taxon>
        <taxon>Araneae</taxon>
        <taxon>Araneomorphae</taxon>
        <taxon>Entelegynae</taxon>
        <taxon>Araneoidea</taxon>
        <taxon>Araneidae</taxon>
        <taxon>Caerostris</taxon>
    </lineage>
</organism>
<proteinExistence type="predicted"/>
<feature type="transmembrane region" description="Helical" evidence="1">
    <location>
        <begin position="87"/>
        <end position="105"/>
    </location>
</feature>